<dbReference type="AlphaFoldDB" id="A3VHN8"/>
<comment type="caution">
    <text evidence="1">The sequence shown here is derived from an EMBL/GenBank/DDBJ whole genome shotgun (WGS) entry which is preliminary data.</text>
</comment>
<dbReference type="STRING" id="314271.RB2654_08487"/>
<evidence type="ECO:0000313" key="2">
    <source>
        <dbReference type="Proteomes" id="UP000002931"/>
    </source>
</evidence>
<dbReference type="Proteomes" id="UP000002931">
    <property type="component" value="Unassembled WGS sequence"/>
</dbReference>
<accession>A3VHN8</accession>
<name>A3VHN8_9RHOB</name>
<reference evidence="1 2" key="1">
    <citation type="journal article" date="2010" name="J. Bacteriol.">
        <title>Genome sequences of Pelagibaca bermudensis HTCC2601T and Maritimibacter alkaliphilus HTCC2654T, the type strains of two marine Roseobacter genera.</title>
        <authorList>
            <person name="Thrash J.C."/>
            <person name="Cho J.C."/>
            <person name="Ferriera S."/>
            <person name="Johnson J."/>
            <person name="Vergin K.L."/>
            <person name="Giovannoni S.J."/>
        </authorList>
    </citation>
    <scope>NUCLEOTIDE SEQUENCE [LARGE SCALE GENOMIC DNA]</scope>
    <source>
        <strain evidence="1 2">HTCC2654</strain>
    </source>
</reference>
<dbReference type="EMBL" id="AAMT01000009">
    <property type="protein sequence ID" value="EAQ12229.1"/>
    <property type="molecule type" value="Genomic_DNA"/>
</dbReference>
<gene>
    <name evidence="1" type="ORF">RB2654_08487</name>
</gene>
<organism evidence="1 2">
    <name type="scientific">Maritimibacter alkaliphilus HTCC2654</name>
    <dbReference type="NCBI Taxonomy" id="314271"/>
    <lineage>
        <taxon>Bacteria</taxon>
        <taxon>Pseudomonadati</taxon>
        <taxon>Pseudomonadota</taxon>
        <taxon>Alphaproteobacteria</taxon>
        <taxon>Rhodobacterales</taxon>
        <taxon>Roseobacteraceae</taxon>
        <taxon>Maritimibacter</taxon>
    </lineage>
</organism>
<sequence>MGHPQRDLALERVVGELAPDLIVQFQHPAGI</sequence>
<keyword evidence="2" id="KW-1185">Reference proteome</keyword>
<evidence type="ECO:0000313" key="1">
    <source>
        <dbReference type="EMBL" id="EAQ12229.1"/>
    </source>
</evidence>
<proteinExistence type="predicted"/>
<protein>
    <submittedName>
        <fullName evidence="1">Uncharacterized protein</fullName>
    </submittedName>
</protein>
<dbReference type="HOGENOM" id="CLU_3397321_0_0_5"/>